<dbReference type="InterPro" id="IPR016215">
    <property type="entry name" value="NTA_MOA"/>
</dbReference>
<proteinExistence type="inferred from homology"/>
<evidence type="ECO:0000259" key="7">
    <source>
        <dbReference type="Pfam" id="PF00296"/>
    </source>
</evidence>
<dbReference type="InterPro" id="IPR011251">
    <property type="entry name" value="Luciferase-like_dom"/>
</dbReference>
<feature type="binding site" evidence="6">
    <location>
        <position position="214"/>
    </location>
    <ligand>
        <name>FMN</name>
        <dbReference type="ChEBI" id="CHEBI:58210"/>
    </ligand>
</feature>
<accession>A0A7W7SKG6</accession>
<feature type="domain" description="Luciferase-like" evidence="7">
    <location>
        <begin position="29"/>
        <end position="279"/>
    </location>
</feature>
<comment type="caution">
    <text evidence="8">The sequence shown here is derived from an EMBL/GenBank/DDBJ whole genome shotgun (WGS) entry which is preliminary data.</text>
</comment>
<dbReference type="EMBL" id="JACHJW010000001">
    <property type="protein sequence ID" value="MBB4956316.1"/>
    <property type="molecule type" value="Genomic_DNA"/>
</dbReference>
<dbReference type="Gene3D" id="3.20.20.30">
    <property type="entry name" value="Luciferase-like domain"/>
    <property type="match status" value="1"/>
</dbReference>
<keyword evidence="4 8" id="KW-0503">Monooxygenase</keyword>
<comment type="similarity">
    <text evidence="5">Belongs to the NtaA/SnaA/DszA monooxygenase family.</text>
</comment>
<dbReference type="Proteomes" id="UP000578819">
    <property type="component" value="Unassembled WGS sequence"/>
</dbReference>
<dbReference type="PANTHER" id="PTHR30011:SF16">
    <property type="entry name" value="C2H2 FINGER DOMAIN TRANSCRIPTION FACTOR (EUROFUNG)-RELATED"/>
    <property type="match status" value="1"/>
</dbReference>
<keyword evidence="1 6" id="KW-0285">Flavoprotein</keyword>
<evidence type="ECO:0000256" key="5">
    <source>
        <dbReference type="ARBA" id="ARBA00033748"/>
    </source>
</evidence>
<dbReference type="Pfam" id="PF00296">
    <property type="entry name" value="Bac_luciferase"/>
    <property type="match status" value="1"/>
</dbReference>
<name>A0A7W7SKG6_9ACTN</name>
<protein>
    <submittedName>
        <fullName evidence="8">Alkanesulfonate monooxygenase SsuD/methylene tetrahydromethanopterin reductase-like flavin-dependent oxidoreductase (Luciferase family)</fullName>
    </submittedName>
</protein>
<dbReference type="PIRSF" id="PIRSF000337">
    <property type="entry name" value="NTA_MOA"/>
    <property type="match status" value="1"/>
</dbReference>
<evidence type="ECO:0000256" key="1">
    <source>
        <dbReference type="ARBA" id="ARBA00022630"/>
    </source>
</evidence>
<evidence type="ECO:0000256" key="3">
    <source>
        <dbReference type="ARBA" id="ARBA00023002"/>
    </source>
</evidence>
<gene>
    <name evidence="8" type="ORF">FHR38_000049</name>
</gene>
<dbReference type="GO" id="GO:0004497">
    <property type="term" value="F:monooxygenase activity"/>
    <property type="evidence" value="ECO:0007669"/>
    <property type="project" value="UniProtKB-KW"/>
</dbReference>
<dbReference type="GO" id="GO:0016705">
    <property type="term" value="F:oxidoreductase activity, acting on paired donors, with incorporation or reduction of molecular oxygen"/>
    <property type="evidence" value="ECO:0007669"/>
    <property type="project" value="InterPro"/>
</dbReference>
<evidence type="ECO:0000256" key="6">
    <source>
        <dbReference type="PIRSR" id="PIRSR000337-1"/>
    </source>
</evidence>
<evidence type="ECO:0000256" key="2">
    <source>
        <dbReference type="ARBA" id="ARBA00022643"/>
    </source>
</evidence>
<dbReference type="PANTHER" id="PTHR30011">
    <property type="entry name" value="ALKANESULFONATE MONOOXYGENASE-RELATED"/>
    <property type="match status" value="1"/>
</dbReference>
<sequence length="365" mass="38257">MTLLHIGLSLSPTWLRAGSWRRPDSRVEELFTADFFVEAARSAEAAHLDFLFKPDALTLDPASVEHGLGFSALDPTMLMAALVAETTRIGLVPTLSSTFAHPFTTARQLQSLDRLSAGRAGWNVVTSLGGGENFADRDVPADPYVNAVDFVTVVEGLRQSFPARALHHDRTAGVFADPAALSQVPPHGRYASAGPLSVPALSDEPLPLLHAGGSPASVDFAARFADAVFAMTAETSDGVALRGRLHAGAGAAGRKRAPLVLPGVSLCLAPTRAQAEELANENQPGPTSPAHVRHWTIVGTPQDAVDEILRRADAGAIDGVIALPAASWGSLHLFTSEVVPALAAAGRFRTAYSGTTLRGHLAEGI</sequence>
<keyword evidence="2 6" id="KW-0288">FMN</keyword>
<keyword evidence="9" id="KW-1185">Reference proteome</keyword>
<evidence type="ECO:0000313" key="8">
    <source>
        <dbReference type="EMBL" id="MBB4956316.1"/>
    </source>
</evidence>
<reference evidence="8 9" key="1">
    <citation type="submission" date="2020-08" db="EMBL/GenBank/DDBJ databases">
        <title>Sequencing the genomes of 1000 actinobacteria strains.</title>
        <authorList>
            <person name="Klenk H.-P."/>
        </authorList>
    </citation>
    <scope>NUCLEOTIDE SEQUENCE [LARGE SCALE GENOMIC DNA]</scope>
    <source>
        <strain evidence="8 9">DSM 45886</strain>
    </source>
</reference>
<dbReference type="AlphaFoldDB" id="A0A7W7SKG6"/>
<keyword evidence="3" id="KW-0560">Oxidoreductase</keyword>
<dbReference type="InterPro" id="IPR051260">
    <property type="entry name" value="Diverse_substr_monoxygenases"/>
</dbReference>
<dbReference type="InterPro" id="IPR036661">
    <property type="entry name" value="Luciferase-like_sf"/>
</dbReference>
<dbReference type="SUPFAM" id="SSF51679">
    <property type="entry name" value="Bacterial luciferase-like"/>
    <property type="match status" value="1"/>
</dbReference>
<feature type="binding site" evidence="6">
    <location>
        <position position="94"/>
    </location>
    <ligand>
        <name>FMN</name>
        <dbReference type="ChEBI" id="CHEBI:58210"/>
    </ligand>
</feature>
<feature type="binding site" evidence="6">
    <location>
        <position position="55"/>
    </location>
    <ligand>
        <name>FMN</name>
        <dbReference type="ChEBI" id="CHEBI:58210"/>
    </ligand>
</feature>
<evidence type="ECO:0000313" key="9">
    <source>
        <dbReference type="Proteomes" id="UP000578819"/>
    </source>
</evidence>
<evidence type="ECO:0000256" key="4">
    <source>
        <dbReference type="ARBA" id="ARBA00023033"/>
    </source>
</evidence>
<organism evidence="8 9">
    <name type="scientific">Micromonospora polyrhachis</name>
    <dbReference type="NCBI Taxonomy" id="1282883"/>
    <lineage>
        <taxon>Bacteria</taxon>
        <taxon>Bacillati</taxon>
        <taxon>Actinomycetota</taxon>
        <taxon>Actinomycetes</taxon>
        <taxon>Micromonosporales</taxon>
        <taxon>Micromonosporaceae</taxon>
        <taxon>Micromonospora</taxon>
    </lineage>
</organism>
<dbReference type="RefSeq" id="WP_184531699.1">
    <property type="nucleotide sequence ID" value="NZ_JACHJW010000001.1"/>
</dbReference>
<feature type="binding site" evidence="6">
    <location>
        <position position="144"/>
    </location>
    <ligand>
        <name>FMN</name>
        <dbReference type="ChEBI" id="CHEBI:58210"/>
    </ligand>
</feature>